<sequence>MRRRRTDDALWSQGARLCAAVRSGTALGLDDSALLDQIARDLAPDVYASYMPPQRPCDALAAAAGPDWDREIDLWTNRLRWSPPSAAATGMALMGSGPTAKRPRMDTGPTDVLVGPDETTGPAAPIVPAYRPVRVPARPPLAVLRLMLPGVPEALLPYVALPDNMDVAPRAVDPDATIMTRRPPLFGVGRATRPTALSDGMDIAPSADPLVGSDAAHYEEIVPFDVQDLIMRRLIEADPQSALALAGTSTRQASLLTHKIERARQQTAAQSLADFGQPTGAIGDYTRARTAFGGDPRDAPLAIALCLMEAFVRFLFEHDRAAGAARRATQRDPRDVDARTSMAQGGQAPHTGDHAFAYDSRLVDQVASDPRLGNLRDRVRAWYQWIETPERERQRHASSNRGILQTLIKEHVGPKGYAPPLARPLERMSNSFVEMNTQGDRCPSGWAQALGHFGAPHKRRMQQVSDLVQADLPRMGRPAWEWARNSIGDYPDEFINRGVREHLRGPCALVAREAPLAMPDFTSVFNMQFFLRPGVVTDKLYAKMASPAIERLLA</sequence>
<gene>
    <name evidence="2" type="ORF">psal_cds_601</name>
</gene>
<dbReference type="EMBL" id="KC977571">
    <property type="protein sequence ID" value="AGO84470.1"/>
    <property type="molecule type" value="Genomic_DNA"/>
</dbReference>
<protein>
    <submittedName>
        <fullName evidence="2">Uncharacterized protein</fullName>
    </submittedName>
</protein>
<organism evidence="2 3">
    <name type="scientific">Pandoravirus salinus</name>
    <dbReference type="NCBI Taxonomy" id="1349410"/>
    <lineage>
        <taxon>Viruses</taxon>
        <taxon>Pandoravirus</taxon>
    </lineage>
</organism>
<feature type="region of interest" description="Disordered" evidence="1">
    <location>
        <begin position="323"/>
        <end position="351"/>
    </location>
</feature>
<dbReference type="GeneID" id="16606257"/>
<proteinExistence type="predicted"/>
<dbReference type="Proteomes" id="UP000204584">
    <property type="component" value="Segment"/>
</dbReference>
<reference evidence="2 3" key="1">
    <citation type="journal article" date="2013" name="Science">
        <title>Pandoraviruses: amoeba viruses with genomes up to 2.5 Mb reaching that of parasitic eukaryotes.</title>
        <authorList>
            <person name="Philippe N."/>
            <person name="Legendre M."/>
            <person name="Doutre G."/>
            <person name="Coute Y."/>
            <person name="Poirot O."/>
            <person name="Lescot M."/>
            <person name="Arslan D."/>
            <person name="Seltzer V."/>
            <person name="Bertaux L."/>
            <person name="Bruley C."/>
            <person name="Garin J."/>
            <person name="Claverie J.M."/>
            <person name="Abergel C."/>
        </authorList>
    </citation>
    <scope>NUCLEOTIDE SEQUENCE [LARGE SCALE GENOMIC DNA]</scope>
</reference>
<keyword evidence="3" id="KW-1185">Reference proteome</keyword>
<name>S4W2Q5_9VIRU</name>
<evidence type="ECO:0000313" key="2">
    <source>
        <dbReference type="EMBL" id="AGO84470.1"/>
    </source>
</evidence>
<accession>S4W2Q5</accession>
<dbReference type="RefSeq" id="YP_008437541.1">
    <property type="nucleotide sequence ID" value="NC_022098.1"/>
</dbReference>
<feature type="compositionally biased region" description="Basic and acidic residues" evidence="1">
    <location>
        <begin position="329"/>
        <end position="338"/>
    </location>
</feature>
<dbReference type="KEGG" id="vg:16606257"/>
<evidence type="ECO:0000256" key="1">
    <source>
        <dbReference type="SAM" id="MobiDB-lite"/>
    </source>
</evidence>
<evidence type="ECO:0000313" key="3">
    <source>
        <dbReference type="Proteomes" id="UP000204584"/>
    </source>
</evidence>